<evidence type="ECO:0000256" key="6">
    <source>
        <dbReference type="PIRSR" id="PIRSR602401-1"/>
    </source>
</evidence>
<dbReference type="InterPro" id="IPR002156">
    <property type="entry name" value="RNaseH_domain"/>
</dbReference>
<accession>M8AVP7</accession>
<dbReference type="InterPro" id="IPR036396">
    <property type="entry name" value="Cyt_P450_sf"/>
</dbReference>
<evidence type="ECO:0000256" key="7">
    <source>
        <dbReference type="RuleBase" id="RU000461"/>
    </source>
</evidence>
<dbReference type="InterPro" id="IPR002401">
    <property type="entry name" value="Cyt_P450_E_grp-I"/>
</dbReference>
<dbReference type="Pfam" id="PF00067">
    <property type="entry name" value="p450"/>
    <property type="match status" value="1"/>
</dbReference>
<name>M8AVP7_AEGTA</name>
<dbReference type="CDD" id="cd11072">
    <property type="entry name" value="CYP71-like"/>
    <property type="match status" value="1"/>
</dbReference>
<dbReference type="PANTHER" id="PTHR47955">
    <property type="entry name" value="CYTOCHROME P450 FAMILY 71 PROTEIN"/>
    <property type="match status" value="1"/>
</dbReference>
<dbReference type="GO" id="GO:0005506">
    <property type="term" value="F:iron ion binding"/>
    <property type="evidence" value="ECO:0007669"/>
    <property type="project" value="InterPro"/>
</dbReference>
<dbReference type="Pfam" id="PF13456">
    <property type="entry name" value="RVT_3"/>
    <property type="match status" value="1"/>
</dbReference>
<dbReference type="AlphaFoldDB" id="M8AVP7"/>
<protein>
    <submittedName>
        <fullName evidence="8">Cytochrome P450 71D7</fullName>
    </submittedName>
</protein>
<keyword evidence="4" id="KW-1133">Transmembrane helix</keyword>
<keyword evidence="5 6" id="KW-0408">Iron</keyword>
<reference evidence="8" key="1">
    <citation type="submission" date="2015-06" db="UniProtKB">
        <authorList>
            <consortium name="EnsemblPlants"/>
        </authorList>
    </citation>
    <scope>IDENTIFICATION</scope>
</reference>
<dbReference type="InterPro" id="IPR017972">
    <property type="entry name" value="Cyt_P450_CS"/>
</dbReference>
<dbReference type="InterPro" id="IPR044730">
    <property type="entry name" value="RNase_H-like_dom_plant"/>
</dbReference>
<dbReference type="GO" id="GO:0004523">
    <property type="term" value="F:RNA-DNA hybrid ribonuclease activity"/>
    <property type="evidence" value="ECO:0007669"/>
    <property type="project" value="InterPro"/>
</dbReference>
<dbReference type="GO" id="GO:0003676">
    <property type="term" value="F:nucleic acid binding"/>
    <property type="evidence" value="ECO:0007669"/>
    <property type="project" value="InterPro"/>
</dbReference>
<proteinExistence type="inferred from homology"/>
<keyword evidence="7" id="KW-0560">Oxidoreductase</keyword>
<dbReference type="GO" id="GO:0004497">
    <property type="term" value="F:monooxygenase activity"/>
    <property type="evidence" value="ECO:0007669"/>
    <property type="project" value="UniProtKB-KW"/>
</dbReference>
<keyword evidence="3 6" id="KW-0479">Metal-binding</keyword>
<comment type="cofactor">
    <cofactor evidence="6">
        <name>heme</name>
        <dbReference type="ChEBI" id="CHEBI:30413"/>
    </cofactor>
</comment>
<evidence type="ECO:0000256" key="5">
    <source>
        <dbReference type="ARBA" id="ARBA00023004"/>
    </source>
</evidence>
<keyword evidence="7" id="KW-0503">Monooxygenase</keyword>
<dbReference type="PRINTS" id="PR00463">
    <property type="entry name" value="EP450I"/>
</dbReference>
<evidence type="ECO:0000256" key="2">
    <source>
        <dbReference type="ARBA" id="ARBA00022692"/>
    </source>
</evidence>
<sequence>MACLAAIEGAASCGVHQIILESDSLSLVQALNSRDSDKGELGVQFLEARSNCIAHFDSFEFVFCRRACHLIATLPVPPYKSTHRAYVSGTRKEGGYNAMLPTKELVGQDLQYSYYHYLVFSAILLLPLLVLKLRLRQRKDKDVNNPPPGPWRLPVIGSLHHLVSLAGALPHHVMRDLAGRHGPLMLLRLGELPLVVASSADAAMAVMKTHDAAFATRPQTATLRALTKDGLGVIYAPNSDHWRQLRKLVTTELLSARRVKGLRVTREAEVSSLVASIASSASSRSCKDPVNLSSLLSRFVTDVTTRSVVGDWITEREAYLEAKRQVVKMAAKFSLADLFPSSRLARMCSGGVRQAEACNREINRIMSKVIEDHRARRSAGTGGKEEVILDVLLRTQIDGVPLDMGTIRAVILDLFAAGSESFATTLEWALAELIRNPTTLHKAQSEVRRALAGHTRVSEDALRDLPYLHLVIKETLRLHPTGPLLLPRECREPCRVLGFDVPQGAMVLVNAWAIGRDAASWGADADEFRPERFQGDGGAVEFYGTDYQFLPFGAGRRMCPGVLFALANVELAMASLLYHFDWELPGGADPTKLDMTEGSGLSARRKSELWLNATVQVTVPE</sequence>
<dbReference type="Gene3D" id="1.10.630.10">
    <property type="entry name" value="Cytochrome P450"/>
    <property type="match status" value="1"/>
</dbReference>
<dbReference type="PANTHER" id="PTHR47955:SF21">
    <property type="entry name" value="OS06G0642300 PROTEIN"/>
    <property type="match status" value="1"/>
</dbReference>
<keyword evidence="2" id="KW-0812">Transmembrane</keyword>
<dbReference type="GO" id="GO:0016705">
    <property type="term" value="F:oxidoreductase activity, acting on paired donors, with incorporation or reduction of molecular oxygen"/>
    <property type="evidence" value="ECO:0007669"/>
    <property type="project" value="InterPro"/>
</dbReference>
<keyword evidence="4" id="KW-0472">Membrane</keyword>
<dbReference type="InterPro" id="IPR001128">
    <property type="entry name" value="Cyt_P450"/>
</dbReference>
<dbReference type="EnsemblPlants" id="EMT05735">
    <property type="protein sequence ID" value="EMT05735"/>
    <property type="gene ID" value="F775_12970"/>
</dbReference>
<evidence type="ECO:0000256" key="3">
    <source>
        <dbReference type="ARBA" id="ARBA00022723"/>
    </source>
</evidence>
<dbReference type="PRINTS" id="PR00385">
    <property type="entry name" value="P450"/>
</dbReference>
<dbReference type="SUPFAM" id="SSF48264">
    <property type="entry name" value="Cytochrome P450"/>
    <property type="match status" value="1"/>
</dbReference>
<feature type="binding site" description="axial binding residue" evidence="6">
    <location>
        <position position="559"/>
    </location>
    <ligand>
        <name>heme</name>
        <dbReference type="ChEBI" id="CHEBI:30413"/>
    </ligand>
    <ligandPart>
        <name>Fe</name>
        <dbReference type="ChEBI" id="CHEBI:18248"/>
    </ligandPart>
</feature>
<evidence type="ECO:0000313" key="8">
    <source>
        <dbReference type="EnsemblPlants" id="EMT05735"/>
    </source>
</evidence>
<keyword evidence="6 7" id="KW-0349">Heme</keyword>
<organism evidence="8">
    <name type="scientific">Aegilops tauschii</name>
    <name type="common">Tausch's goatgrass</name>
    <name type="synonym">Aegilops squarrosa</name>
    <dbReference type="NCBI Taxonomy" id="37682"/>
    <lineage>
        <taxon>Eukaryota</taxon>
        <taxon>Viridiplantae</taxon>
        <taxon>Streptophyta</taxon>
        <taxon>Embryophyta</taxon>
        <taxon>Tracheophyta</taxon>
        <taxon>Spermatophyta</taxon>
        <taxon>Magnoliopsida</taxon>
        <taxon>Liliopsida</taxon>
        <taxon>Poales</taxon>
        <taxon>Poaceae</taxon>
        <taxon>BOP clade</taxon>
        <taxon>Pooideae</taxon>
        <taxon>Triticodae</taxon>
        <taxon>Triticeae</taxon>
        <taxon>Triticinae</taxon>
        <taxon>Aegilops</taxon>
    </lineage>
</organism>
<evidence type="ECO:0000256" key="1">
    <source>
        <dbReference type="ARBA" id="ARBA00010617"/>
    </source>
</evidence>
<comment type="similarity">
    <text evidence="1 7">Belongs to the cytochrome P450 family.</text>
</comment>
<dbReference type="PROSITE" id="PS00086">
    <property type="entry name" value="CYTOCHROME_P450"/>
    <property type="match status" value="1"/>
</dbReference>
<dbReference type="CDD" id="cd06222">
    <property type="entry name" value="RNase_H_like"/>
    <property type="match status" value="1"/>
</dbReference>
<dbReference type="GO" id="GO:0020037">
    <property type="term" value="F:heme binding"/>
    <property type="evidence" value="ECO:0007669"/>
    <property type="project" value="InterPro"/>
</dbReference>
<evidence type="ECO:0000256" key="4">
    <source>
        <dbReference type="ARBA" id="ARBA00022989"/>
    </source>
</evidence>
<dbReference type="FunFam" id="1.10.630.10:FF:000064">
    <property type="entry name" value="Cytochrome P450 monooxygenase"/>
    <property type="match status" value="1"/>
</dbReference>